<organism evidence="7 8">
    <name type="scientific">Gilvimarinus gilvus</name>
    <dbReference type="NCBI Taxonomy" id="3058038"/>
    <lineage>
        <taxon>Bacteria</taxon>
        <taxon>Pseudomonadati</taxon>
        <taxon>Pseudomonadota</taxon>
        <taxon>Gammaproteobacteria</taxon>
        <taxon>Cellvibrionales</taxon>
        <taxon>Cellvibrionaceae</taxon>
        <taxon>Gilvimarinus</taxon>
    </lineage>
</organism>
<dbReference type="Gene3D" id="3.20.20.70">
    <property type="entry name" value="Aldolase class I"/>
    <property type="match status" value="1"/>
</dbReference>
<dbReference type="InterPro" id="IPR029483">
    <property type="entry name" value="GH97_C"/>
</dbReference>
<dbReference type="GO" id="GO:0016787">
    <property type="term" value="F:hydrolase activity"/>
    <property type="evidence" value="ECO:0007669"/>
    <property type="project" value="UniProtKB-KW"/>
</dbReference>
<feature type="domain" description="Glycosyl-hydrolase 97 N-terminal" evidence="5">
    <location>
        <begin position="34"/>
        <end position="291"/>
    </location>
</feature>
<dbReference type="InterPro" id="IPR014718">
    <property type="entry name" value="GH-type_carb-bd"/>
</dbReference>
<protein>
    <submittedName>
        <fullName evidence="7">Glycoside hydrolase family 97 protein</fullName>
    </submittedName>
</protein>
<dbReference type="SUPFAM" id="SSF51445">
    <property type="entry name" value="(Trans)glycosidases"/>
    <property type="match status" value="1"/>
</dbReference>
<evidence type="ECO:0000313" key="8">
    <source>
        <dbReference type="Proteomes" id="UP001273505"/>
    </source>
</evidence>
<accession>A0ABU4RVX2</accession>
<dbReference type="InterPro" id="IPR029486">
    <property type="entry name" value="GH97_N"/>
</dbReference>
<feature type="chain" id="PRO_5046826102" evidence="3">
    <location>
        <begin position="30"/>
        <end position="660"/>
    </location>
</feature>
<dbReference type="Proteomes" id="UP001273505">
    <property type="component" value="Unassembled WGS sequence"/>
</dbReference>
<dbReference type="Gene3D" id="2.60.40.1180">
    <property type="entry name" value="Golgi alpha-mannosidase II"/>
    <property type="match status" value="1"/>
</dbReference>
<evidence type="ECO:0000256" key="2">
    <source>
        <dbReference type="ARBA" id="ARBA00023295"/>
    </source>
</evidence>
<evidence type="ECO:0000259" key="5">
    <source>
        <dbReference type="Pfam" id="PF14508"/>
    </source>
</evidence>
<gene>
    <name evidence="7" type="ORF">SCD92_05440</name>
</gene>
<evidence type="ECO:0000256" key="1">
    <source>
        <dbReference type="ARBA" id="ARBA00022801"/>
    </source>
</evidence>
<dbReference type="InterPro" id="IPR013785">
    <property type="entry name" value="Aldolase_TIM"/>
</dbReference>
<keyword evidence="3" id="KW-0732">Signal</keyword>
<dbReference type="RefSeq" id="WP_302724004.1">
    <property type="nucleotide sequence ID" value="NZ_JAULRU010000731.1"/>
</dbReference>
<keyword evidence="2" id="KW-0326">Glycosidase</keyword>
<dbReference type="EMBL" id="JAXAFO010000006">
    <property type="protein sequence ID" value="MDX6848794.1"/>
    <property type="molecule type" value="Genomic_DNA"/>
</dbReference>
<feature type="domain" description="Glycosyl-hydrolase 97 catalytic" evidence="4">
    <location>
        <begin position="311"/>
        <end position="464"/>
    </location>
</feature>
<dbReference type="InterPro" id="IPR019563">
    <property type="entry name" value="GH97_catalytic"/>
</dbReference>
<keyword evidence="8" id="KW-1185">Reference proteome</keyword>
<dbReference type="InterPro" id="IPR052720">
    <property type="entry name" value="Glycosyl_hydrolase_97"/>
</dbReference>
<comment type="caution">
    <text evidence="7">The sequence shown here is derived from an EMBL/GenBank/DDBJ whole genome shotgun (WGS) entry which is preliminary data.</text>
</comment>
<evidence type="ECO:0000259" key="6">
    <source>
        <dbReference type="Pfam" id="PF14509"/>
    </source>
</evidence>
<dbReference type="Pfam" id="PF10566">
    <property type="entry name" value="Glyco_hydro_97"/>
    <property type="match status" value="1"/>
</dbReference>
<evidence type="ECO:0000313" key="7">
    <source>
        <dbReference type="EMBL" id="MDX6848794.1"/>
    </source>
</evidence>
<proteinExistence type="predicted"/>
<dbReference type="PANTHER" id="PTHR35803">
    <property type="entry name" value="GLUCAN 1,4-ALPHA-GLUCOSIDASE SUSB-RELATED"/>
    <property type="match status" value="1"/>
</dbReference>
<reference evidence="7 8" key="1">
    <citation type="submission" date="2023-11" db="EMBL/GenBank/DDBJ databases">
        <title>Gilvimarinus fulvus sp. nov., isolated from the surface of Kelp.</title>
        <authorList>
            <person name="Sun Y.Y."/>
            <person name="Gong Y."/>
            <person name="Du Z.J."/>
        </authorList>
    </citation>
    <scope>NUCLEOTIDE SEQUENCE [LARGE SCALE GENOMIC DNA]</scope>
    <source>
        <strain evidence="7 8">SDUM040013</strain>
    </source>
</reference>
<evidence type="ECO:0000259" key="4">
    <source>
        <dbReference type="Pfam" id="PF10566"/>
    </source>
</evidence>
<feature type="signal peptide" evidence="3">
    <location>
        <begin position="1"/>
        <end position="29"/>
    </location>
</feature>
<feature type="domain" description="Glycosyl-hydrolase 97 C-terminal oligomerisation" evidence="6">
    <location>
        <begin position="562"/>
        <end position="655"/>
    </location>
</feature>
<dbReference type="PANTHER" id="PTHR35803:SF2">
    <property type="entry name" value="RETAINING ALPHA-GALACTOSIDASE"/>
    <property type="match status" value="1"/>
</dbReference>
<dbReference type="Pfam" id="PF14509">
    <property type="entry name" value="GH97_C"/>
    <property type="match status" value="1"/>
</dbReference>
<dbReference type="InterPro" id="IPR013780">
    <property type="entry name" value="Glyco_hydro_b"/>
</dbReference>
<dbReference type="InterPro" id="IPR017853">
    <property type="entry name" value="GH"/>
</dbReference>
<dbReference type="Gene3D" id="2.70.98.10">
    <property type="match status" value="1"/>
</dbReference>
<sequence>MNWLFFPTRLAALALVATAFAALSFNAYADTYTLNSPDGQLSVNIDTERELSFSVTLGDIDVIAPSTIGLDIAGMGDIADKITVTTQASTRVQTQHTPIVAHKNSTIAEHYQALTLSFANQFGIEFRAFNDGMAYRFWGNYPHDIKVLSEQMSLNFPAMTTTLFPEEETLISHYERLYVADALAQIEAGRFASLPVYFEANDVNVLFTEADVFDYPGLFIDATGTDSVKAKHPGVVTKATPTPGSEDRNQQLTFADHIAETTGQRKFPWRVAMINKSDAKLVESELVWLLSRENQLADTDWIKPGRIAWDWYNANNLFGVDFEAGLNTQTYKYYIDFAAEHGLEYVILDEGWTKSTTNIIDNNPDMDVKELIRYGKEKGVGIILWALWGPLDQDYKNILKTYGEWGAAGIKIDFMQRADQYMVNYYEKIAREAARHHLLVDYHGGFKPTGLRRTFPNVMTYEGVKGNENNKWSQDITPEHTVTLPFTRMLAGPMDFTPGALRNAHLPQHHVSHFRPVALGTRAHQVAMYAVYESALQMLCESPTTYQKEPQITEFIAQFPSVWDETRVLDASVADYILVARRHGDKWYLGAMTDDTARTLNVNFDFLGAGEYTLDLVRDGLNTQHYAEDYKREQRSITAGETLQVRLASGGGWAGVVSKR</sequence>
<evidence type="ECO:0000256" key="3">
    <source>
        <dbReference type="SAM" id="SignalP"/>
    </source>
</evidence>
<name>A0ABU4RVX2_9GAMM</name>
<keyword evidence="1 7" id="KW-0378">Hydrolase</keyword>
<dbReference type="Pfam" id="PF14508">
    <property type="entry name" value="GH97_N"/>
    <property type="match status" value="1"/>
</dbReference>